<gene>
    <name evidence="1" type="ORF">G3I71_02945</name>
</gene>
<accession>A0A6B3BGD6</accession>
<protein>
    <submittedName>
        <fullName evidence="1">Asp23/Gls24 family envelope stress response protein</fullName>
    </submittedName>
</protein>
<name>A0A6B3BGD6_9ACTN</name>
<dbReference type="EMBL" id="JAAGLU010000002">
    <property type="protein sequence ID" value="NEC84840.1"/>
    <property type="molecule type" value="Genomic_DNA"/>
</dbReference>
<organism evidence="1">
    <name type="scientific">Streptomyces sp. SID12501</name>
    <dbReference type="NCBI Taxonomy" id="2706042"/>
    <lineage>
        <taxon>Bacteria</taxon>
        <taxon>Bacillati</taxon>
        <taxon>Actinomycetota</taxon>
        <taxon>Actinomycetes</taxon>
        <taxon>Kitasatosporales</taxon>
        <taxon>Streptomycetaceae</taxon>
        <taxon>Streptomyces</taxon>
    </lineage>
</organism>
<dbReference type="RefSeq" id="WP_164312273.1">
    <property type="nucleotide sequence ID" value="NZ_JAAGLU010000002.1"/>
</dbReference>
<dbReference type="AlphaFoldDB" id="A0A6B3BGD6"/>
<sequence>MTDRTEPPNNASTHADDDELLPCGRLLSRTWNDWEQRSDGTDYSDDTGGTDSHLRSCPYCSQAVSGLDRLESVVRGLQEETDTAAYDAGPLTRRVMDVVRLELRPGRPLPLGEPAEDLWIMEAVAARALRAAAETVAGVRAGSCRLFDAPADAHSDACSSSHAHSDTSADGAVGVRLDIHAPADVSLPDLAARVRERVREAAYRELGMVVAAVDIRVTDLLHTPADDGQEEGRTP</sequence>
<proteinExistence type="predicted"/>
<evidence type="ECO:0000313" key="1">
    <source>
        <dbReference type="EMBL" id="NEC84840.1"/>
    </source>
</evidence>
<comment type="caution">
    <text evidence="1">The sequence shown here is derived from an EMBL/GenBank/DDBJ whole genome shotgun (WGS) entry which is preliminary data.</text>
</comment>
<reference evidence="1" key="1">
    <citation type="submission" date="2020-01" db="EMBL/GenBank/DDBJ databases">
        <title>Insect and environment-associated Actinomycetes.</title>
        <authorList>
            <person name="Currrie C."/>
            <person name="Chevrette M."/>
            <person name="Carlson C."/>
            <person name="Stubbendieck R."/>
            <person name="Wendt-Pienkowski E."/>
        </authorList>
    </citation>
    <scope>NUCLEOTIDE SEQUENCE</scope>
    <source>
        <strain evidence="1">SID12501</strain>
    </source>
</reference>